<evidence type="ECO:0000256" key="1">
    <source>
        <dbReference type="ARBA" id="ARBA00010244"/>
    </source>
</evidence>
<name>A0A844ASL2_9BURK</name>
<keyword evidence="3" id="KW-1185">Reference proteome</keyword>
<dbReference type="InterPro" id="IPR005415">
    <property type="entry name" value="T3SS_Ca_resp_chp_LcrH/SycD"/>
</dbReference>
<organism evidence="2 3">
    <name type="scientific">Caenimonas koreensis DSM 17982</name>
    <dbReference type="NCBI Taxonomy" id="1121255"/>
    <lineage>
        <taxon>Bacteria</taxon>
        <taxon>Pseudomonadati</taxon>
        <taxon>Pseudomonadota</taxon>
        <taxon>Betaproteobacteria</taxon>
        <taxon>Burkholderiales</taxon>
        <taxon>Comamonadaceae</taxon>
        <taxon>Caenimonas</taxon>
    </lineage>
</organism>
<dbReference type="InterPro" id="IPR011716">
    <property type="entry name" value="TPR-3"/>
</dbReference>
<dbReference type="Gene3D" id="1.25.40.10">
    <property type="entry name" value="Tetratricopeptide repeat domain"/>
    <property type="match status" value="1"/>
</dbReference>
<gene>
    <name evidence="2" type="ORF">GHT07_07325</name>
</gene>
<evidence type="ECO:0000313" key="3">
    <source>
        <dbReference type="Proteomes" id="UP000487350"/>
    </source>
</evidence>
<comment type="caution">
    <text evidence="2">The sequence shown here is derived from an EMBL/GenBank/DDBJ whole genome shotgun (WGS) entry which is preliminary data.</text>
</comment>
<dbReference type="AlphaFoldDB" id="A0A844ASL2"/>
<dbReference type="InterPro" id="IPR011990">
    <property type="entry name" value="TPR-like_helical_dom_sf"/>
</dbReference>
<proteinExistence type="inferred from homology"/>
<comment type="similarity">
    <text evidence="1">Belongs to the LcrH/SycD chaperone family.</text>
</comment>
<reference evidence="2 3" key="1">
    <citation type="submission" date="2019-11" db="EMBL/GenBank/DDBJ databases">
        <title>Caenimonas koreensis gen. nov., sp. nov., isolated from activated sludge.</title>
        <authorList>
            <person name="Seung H.R."/>
        </authorList>
    </citation>
    <scope>NUCLEOTIDE SEQUENCE [LARGE SCALE GENOMIC DNA]</scope>
    <source>
        <strain evidence="2 3">EMB320</strain>
    </source>
</reference>
<dbReference type="PRINTS" id="PR01595">
    <property type="entry name" value="SYCDCHAPRONE"/>
</dbReference>
<accession>A0A844ASL2</accession>
<protein>
    <submittedName>
        <fullName evidence="2">Tetratricopeptide repeat protein</fullName>
    </submittedName>
</protein>
<evidence type="ECO:0000313" key="2">
    <source>
        <dbReference type="EMBL" id="MRD47084.1"/>
    </source>
</evidence>
<sequence>MSLPASRSGASCCSRSLTTCAGKAMVEFDTTTLAARANDLLDRMLSGQPLEAFGPALSLKSQDTLYHLGYMQYQQARYAEAMRIFGYLLTMNHVDKRFLMGFGACLQMQRQHEEALKFYGPACVLDMTDPEPVMRCVECHLALGNVDAARLGLDYGLKQARAHAAHHGWTDRFETMLGFLDNAPAKAPATNTLENANG</sequence>
<dbReference type="EMBL" id="WJBU01000006">
    <property type="protein sequence ID" value="MRD47084.1"/>
    <property type="molecule type" value="Genomic_DNA"/>
</dbReference>
<dbReference type="SUPFAM" id="SSF48452">
    <property type="entry name" value="TPR-like"/>
    <property type="match status" value="1"/>
</dbReference>
<dbReference type="Proteomes" id="UP000487350">
    <property type="component" value="Unassembled WGS sequence"/>
</dbReference>
<dbReference type="Pfam" id="PF07720">
    <property type="entry name" value="TPR_3"/>
    <property type="match status" value="2"/>
</dbReference>
<dbReference type="OrthoDB" id="8908818at2"/>